<evidence type="ECO:0000256" key="3">
    <source>
        <dbReference type="ARBA" id="ARBA00022737"/>
    </source>
</evidence>
<reference evidence="13" key="1">
    <citation type="submission" date="2011-12" db="EMBL/GenBank/DDBJ databases">
        <title>The Draft Genome of Lepisosteus oculatus.</title>
        <authorList>
            <consortium name="The Broad Institute Genome Assembly &amp; Analysis Group"/>
            <consortium name="Computational R&amp;D Group"/>
            <consortium name="and Sequencing Platform"/>
            <person name="Di Palma F."/>
            <person name="Alfoldi J."/>
            <person name="Johnson J."/>
            <person name="Berlin A."/>
            <person name="Gnerre S."/>
            <person name="Jaffe D."/>
            <person name="MacCallum I."/>
            <person name="Young S."/>
            <person name="Walker B.J."/>
            <person name="Lander E.S."/>
            <person name="Lindblad-Toh K."/>
        </authorList>
    </citation>
    <scope>NUCLEOTIDE SEQUENCE [LARGE SCALE GENOMIC DNA]</scope>
</reference>
<dbReference type="Proteomes" id="UP000018468">
    <property type="component" value="Linkage group LG6"/>
</dbReference>
<comment type="subcellular location">
    <subcellularLocation>
        <location evidence="1">Membrane</location>
        <topology evidence="1">Single-pass membrane protein</topology>
    </subcellularLocation>
</comment>
<keyword evidence="7 10" id="KW-0472">Membrane</keyword>
<feature type="domain" description="Cadherin" evidence="11">
    <location>
        <begin position="467"/>
        <end position="576"/>
    </location>
</feature>
<evidence type="ECO:0000313" key="13">
    <source>
        <dbReference type="Proteomes" id="UP000018468"/>
    </source>
</evidence>
<dbReference type="PANTHER" id="PTHR24028:SF114">
    <property type="entry name" value="PCDH2G3 PROTEIN-RELATED"/>
    <property type="match status" value="1"/>
</dbReference>
<keyword evidence="4 9" id="KW-0106">Calcium</keyword>
<dbReference type="Gene3D" id="2.60.40.60">
    <property type="entry name" value="Cadherins"/>
    <property type="match status" value="6"/>
</dbReference>
<reference evidence="12" key="3">
    <citation type="submission" date="2025-09" db="UniProtKB">
        <authorList>
            <consortium name="Ensembl"/>
        </authorList>
    </citation>
    <scope>IDENTIFICATION</scope>
</reference>
<keyword evidence="2 10" id="KW-0812">Transmembrane</keyword>
<feature type="domain" description="Cadherin" evidence="11">
    <location>
        <begin position="591"/>
        <end position="688"/>
    </location>
</feature>
<evidence type="ECO:0000256" key="2">
    <source>
        <dbReference type="ARBA" id="ARBA00022692"/>
    </source>
</evidence>
<dbReference type="Bgee" id="ENSLOCG00000011265">
    <property type="expression patterns" value="Expressed in brain and 3 other cell types or tissues"/>
</dbReference>
<sequence>MILRMFISVFYQFLSILNFLCTLLCFEVRCFSFLVVMAHFSTGDVSYSVPEEMKRGAVIGRLAQDLGLDLKQLSARKARLDFQESRQYCDIRMETGELIVNERIDREELCGQKPSCAIIFELFLEHPLELHRIVVEVQDINDNAPAFPSDFIKLEIRESADRGARFSVDEAHDPDIGINSVKSYALAANDHFVLAVHTSADRGKYCEIVLENELDREKQAEVSLILTAYDGGTPQRSGTAVIQITVLDANDNVPVFTQAVYKVSLDENAPLDTVVVQVTANDKDEGANGEVTYEISHISGKDKTVFGIDPISGEIKVKGPLDFEESSFYEIRIKAKDGAGQAAHCKVLVEVGDVNDNAPVIMIKSLNTPIAENSPPGTEVAIINIQDKDSGSNSKTQCSIQQNVPFKLKPSVKNYFSLLTDEHLDREAVSEYNITIVVTDEGSPPLSASQNLQITISDVNDNPPEFDRRSYSAFVSENNTPGSSICSVMAKDSDWKQNGTVSYFLIPGELNGLPISSFVSINRDTGVIHAVRSFDYEQFRDFNVQVEAKDNGSPQLSSNVFVTVFISDQNDNSPQILYPSQSGNSFMTEMVPRSAQARSLVSKVIAVDADSGQNAWLSYQIIVKSTDPGLFTIGLHNGEIRAKRDISDSDAMKQNLVILVKDNGQPSHSTTCSVYLLISDNLADVPELKDISTRENNTHLTVILIISLAAVSFFFLTFIVVIIAVRFCQRGKRRLLLDGAVAIPSAYFPTSYADVVGTGTLRHSYNYDAFLTTGSSTSDFKFVRSYNENTLPADCKINKNGSPELDVQNGTEESLQVVI</sequence>
<evidence type="ECO:0000256" key="6">
    <source>
        <dbReference type="ARBA" id="ARBA00022989"/>
    </source>
</evidence>
<feature type="domain" description="Cadherin" evidence="11">
    <location>
        <begin position="148"/>
        <end position="256"/>
    </location>
</feature>
<dbReference type="eggNOG" id="KOG3594">
    <property type="taxonomic scope" value="Eukaryota"/>
</dbReference>
<keyword evidence="8" id="KW-0325">Glycoprotein</keyword>
<dbReference type="GO" id="GO:0009653">
    <property type="term" value="P:anatomical structure morphogenesis"/>
    <property type="evidence" value="ECO:0007669"/>
    <property type="project" value="UniProtKB-ARBA"/>
</dbReference>
<protein>
    <submittedName>
        <fullName evidence="12">Protocadherin 1 gamma 3</fullName>
    </submittedName>
</protein>
<organism evidence="12 13">
    <name type="scientific">Lepisosteus oculatus</name>
    <name type="common">Spotted gar</name>
    <dbReference type="NCBI Taxonomy" id="7918"/>
    <lineage>
        <taxon>Eukaryota</taxon>
        <taxon>Metazoa</taxon>
        <taxon>Chordata</taxon>
        <taxon>Craniata</taxon>
        <taxon>Vertebrata</taxon>
        <taxon>Euteleostomi</taxon>
        <taxon>Actinopterygii</taxon>
        <taxon>Neopterygii</taxon>
        <taxon>Holostei</taxon>
        <taxon>Semionotiformes</taxon>
        <taxon>Lepisosteidae</taxon>
        <taxon>Lepisosteus</taxon>
    </lineage>
</organism>
<keyword evidence="3" id="KW-0677">Repeat</keyword>
<dbReference type="InParanoid" id="W5MZN1"/>
<dbReference type="InterPro" id="IPR015919">
    <property type="entry name" value="Cadherin-like_sf"/>
</dbReference>
<feature type="domain" description="Cadherin" evidence="11">
    <location>
        <begin position="257"/>
        <end position="361"/>
    </location>
</feature>
<accession>W5MZN1</accession>
<dbReference type="CDD" id="cd11304">
    <property type="entry name" value="Cadherin_repeat"/>
    <property type="match status" value="5"/>
</dbReference>
<evidence type="ECO:0000256" key="4">
    <source>
        <dbReference type="ARBA" id="ARBA00022837"/>
    </source>
</evidence>
<evidence type="ECO:0000259" key="11">
    <source>
        <dbReference type="PROSITE" id="PS50268"/>
    </source>
</evidence>
<dbReference type="HOGENOM" id="CLU_006480_3_0_1"/>
<dbReference type="Ensembl" id="ENSLOCT00000013869.1">
    <property type="protein sequence ID" value="ENSLOCP00000013840.1"/>
    <property type="gene ID" value="ENSLOCG00000011265.1"/>
</dbReference>
<dbReference type="GO" id="GO:0007155">
    <property type="term" value="P:cell adhesion"/>
    <property type="evidence" value="ECO:0000318"/>
    <property type="project" value="GO_Central"/>
</dbReference>
<feature type="transmembrane region" description="Helical" evidence="10">
    <location>
        <begin position="700"/>
        <end position="725"/>
    </location>
</feature>
<dbReference type="EMBL" id="AHAT01005360">
    <property type="status" value="NOT_ANNOTATED_CDS"/>
    <property type="molecule type" value="Genomic_DNA"/>
</dbReference>
<dbReference type="InterPro" id="IPR020894">
    <property type="entry name" value="Cadherin_CS"/>
</dbReference>
<dbReference type="PROSITE" id="PS00232">
    <property type="entry name" value="CADHERIN_1"/>
    <property type="match status" value="3"/>
</dbReference>
<dbReference type="InterPro" id="IPR050174">
    <property type="entry name" value="Protocadherin/Cadherin-CA"/>
</dbReference>
<dbReference type="PANTHER" id="PTHR24028">
    <property type="entry name" value="CADHERIN-87A"/>
    <property type="match status" value="1"/>
</dbReference>
<feature type="domain" description="Cadherin" evidence="11">
    <location>
        <begin position="362"/>
        <end position="466"/>
    </location>
</feature>
<keyword evidence="6 10" id="KW-1133">Transmembrane helix</keyword>
<dbReference type="STRING" id="7918.ENSLOCP00000013840"/>
<dbReference type="Pfam" id="PF08266">
    <property type="entry name" value="Cadherin_2"/>
    <property type="match status" value="1"/>
</dbReference>
<dbReference type="GO" id="GO:0050839">
    <property type="term" value="F:cell adhesion molecule binding"/>
    <property type="evidence" value="ECO:0000318"/>
    <property type="project" value="GO_Central"/>
</dbReference>
<dbReference type="Pfam" id="PF00028">
    <property type="entry name" value="Cadherin"/>
    <property type="match status" value="5"/>
</dbReference>
<dbReference type="InterPro" id="IPR002126">
    <property type="entry name" value="Cadherin-like_dom"/>
</dbReference>
<keyword evidence="5" id="KW-0130">Cell adhesion</keyword>
<dbReference type="PRINTS" id="PR00205">
    <property type="entry name" value="CADHERIN"/>
</dbReference>
<name>W5MZN1_LEPOC</name>
<feature type="domain" description="Cadherin" evidence="11">
    <location>
        <begin position="91"/>
        <end position="147"/>
    </location>
</feature>
<dbReference type="SUPFAM" id="SSF49313">
    <property type="entry name" value="Cadherin-like"/>
    <property type="match status" value="6"/>
</dbReference>
<evidence type="ECO:0000256" key="9">
    <source>
        <dbReference type="PROSITE-ProRule" id="PRU00043"/>
    </source>
</evidence>
<reference evidence="12" key="2">
    <citation type="submission" date="2025-08" db="UniProtKB">
        <authorList>
            <consortium name="Ensembl"/>
        </authorList>
    </citation>
    <scope>IDENTIFICATION</scope>
</reference>
<dbReference type="GO" id="GO:0005509">
    <property type="term" value="F:calcium ion binding"/>
    <property type="evidence" value="ECO:0007669"/>
    <property type="project" value="UniProtKB-UniRule"/>
</dbReference>
<evidence type="ECO:0000256" key="10">
    <source>
        <dbReference type="SAM" id="Phobius"/>
    </source>
</evidence>
<dbReference type="GO" id="GO:0005886">
    <property type="term" value="C:plasma membrane"/>
    <property type="evidence" value="ECO:0000318"/>
    <property type="project" value="GO_Central"/>
</dbReference>
<dbReference type="AlphaFoldDB" id="W5MZN1"/>
<dbReference type="PROSITE" id="PS50268">
    <property type="entry name" value="CADHERIN_2"/>
    <property type="match status" value="6"/>
</dbReference>
<proteinExistence type="predicted"/>
<evidence type="ECO:0000256" key="7">
    <source>
        <dbReference type="ARBA" id="ARBA00023136"/>
    </source>
</evidence>
<dbReference type="GO" id="GO:0007156">
    <property type="term" value="P:homophilic cell adhesion via plasma membrane adhesion molecules"/>
    <property type="evidence" value="ECO:0007669"/>
    <property type="project" value="InterPro"/>
</dbReference>
<dbReference type="GeneTree" id="ENSGT00940000166432"/>
<dbReference type="InterPro" id="IPR032455">
    <property type="entry name" value="Cadherin_C"/>
</dbReference>
<dbReference type="SMART" id="SM00112">
    <property type="entry name" value="CA"/>
    <property type="match status" value="6"/>
</dbReference>
<evidence type="ECO:0000256" key="8">
    <source>
        <dbReference type="ARBA" id="ARBA00023180"/>
    </source>
</evidence>
<dbReference type="InterPro" id="IPR013164">
    <property type="entry name" value="Cadherin_N"/>
</dbReference>
<dbReference type="Pfam" id="PF16492">
    <property type="entry name" value="Cadherin_C_2"/>
    <property type="match status" value="1"/>
</dbReference>
<evidence type="ECO:0000256" key="1">
    <source>
        <dbReference type="ARBA" id="ARBA00004167"/>
    </source>
</evidence>
<keyword evidence="13" id="KW-1185">Reference proteome</keyword>
<evidence type="ECO:0000313" key="12">
    <source>
        <dbReference type="Ensembl" id="ENSLOCP00000013840.1"/>
    </source>
</evidence>
<evidence type="ECO:0000256" key="5">
    <source>
        <dbReference type="ARBA" id="ARBA00022889"/>
    </source>
</evidence>